<accession>A0A1B9HU49</accession>
<keyword evidence="3" id="KW-0238">DNA-binding</keyword>
<dbReference type="GO" id="GO:0000981">
    <property type="term" value="F:DNA-binding transcription factor activity, RNA polymerase II-specific"/>
    <property type="evidence" value="ECO:0007669"/>
    <property type="project" value="TreeGrafter"/>
</dbReference>
<dbReference type="InterPro" id="IPR051089">
    <property type="entry name" value="prtT"/>
</dbReference>
<feature type="compositionally biased region" description="Low complexity" evidence="6">
    <location>
        <begin position="121"/>
        <end position="132"/>
    </location>
</feature>
<evidence type="ECO:0000256" key="6">
    <source>
        <dbReference type="SAM" id="MobiDB-lite"/>
    </source>
</evidence>
<evidence type="ECO:0000256" key="4">
    <source>
        <dbReference type="ARBA" id="ARBA00023163"/>
    </source>
</evidence>
<dbReference type="GO" id="GO:0005634">
    <property type="term" value="C:nucleus"/>
    <property type="evidence" value="ECO:0007669"/>
    <property type="project" value="UniProtKB-SubCell"/>
</dbReference>
<proteinExistence type="predicted"/>
<dbReference type="OrthoDB" id="3163292at2759"/>
<evidence type="ECO:0000256" key="3">
    <source>
        <dbReference type="ARBA" id="ARBA00023125"/>
    </source>
</evidence>
<keyword evidence="4" id="KW-0804">Transcription</keyword>
<evidence type="ECO:0000256" key="2">
    <source>
        <dbReference type="ARBA" id="ARBA00023015"/>
    </source>
</evidence>
<comment type="subcellular location">
    <subcellularLocation>
        <location evidence="1">Nucleus</location>
    </subcellularLocation>
</comment>
<dbReference type="STRING" id="1296096.A0A1B9HU49"/>
<dbReference type="GO" id="GO:0000976">
    <property type="term" value="F:transcription cis-regulatory region binding"/>
    <property type="evidence" value="ECO:0007669"/>
    <property type="project" value="TreeGrafter"/>
</dbReference>
<sequence>MTSTSAQPQSVWVERKVQTVRAVWMSASSVKLFRIKEVERLEQGELRTFCTPTPNYALRKKEIPDNYFVFRLSDSVRARLKRKRHKEAEERKAKRQITLISNDDHRQQVRVNGSSNNHIDPSISSTYPTTSTNRSQDPSSSYSVSRHTIRPTSSARVTSHQANPGLASVDARHTDYSDIGPSVRRTSSIARIFSDVDKDKERNSNSNSALSLWREDPITCGYINDDTAKDLFNLFMSKIAPNVYIFDQALHTYDYVQKTSSFLFCVILATAAKFSSNINGYTHKKCLALAKDQILRVFADDIKSEQTIQALFVLTEYKEAEDENAFLLLGMAW</sequence>
<reference evidence="7" key="2">
    <citation type="submission" date="2016-07" db="EMBL/GenBank/DDBJ databases">
        <title>Evolution of pathogenesis and genome organization in the Tremellales.</title>
        <authorList>
            <person name="Cuomo C."/>
            <person name="Litvintseva A."/>
            <person name="Heitman J."/>
            <person name="Chen Y."/>
            <person name="Sun S."/>
            <person name="Springer D."/>
            <person name="Dromer F."/>
            <person name="Young S."/>
            <person name="Zeng Q."/>
            <person name="Chapman S."/>
            <person name="Gujja S."/>
            <person name="Saif S."/>
            <person name="Birren B."/>
        </authorList>
    </citation>
    <scope>NUCLEOTIDE SEQUENCE</scope>
    <source>
        <strain evidence="7">CBS 10737</strain>
    </source>
</reference>
<name>A0A1B9HU49_9TREE</name>
<dbReference type="PANTHER" id="PTHR31845">
    <property type="entry name" value="FINGER DOMAIN PROTEIN, PUTATIVE-RELATED"/>
    <property type="match status" value="1"/>
</dbReference>
<keyword evidence="5" id="KW-0539">Nucleus</keyword>
<protein>
    <submittedName>
        <fullName evidence="7">Uncharacterized protein</fullName>
    </submittedName>
</protein>
<evidence type="ECO:0000256" key="1">
    <source>
        <dbReference type="ARBA" id="ARBA00004123"/>
    </source>
</evidence>
<feature type="region of interest" description="Disordered" evidence="6">
    <location>
        <begin position="81"/>
        <end position="167"/>
    </location>
</feature>
<reference evidence="7" key="1">
    <citation type="submission" date="2013-07" db="EMBL/GenBank/DDBJ databases">
        <title>The Genome Sequence of Cryptococcus pinus CBS10737.</title>
        <authorList>
            <consortium name="The Broad Institute Genome Sequencing Platform"/>
            <person name="Cuomo C."/>
            <person name="Litvintseva A."/>
            <person name="Chen Y."/>
            <person name="Heitman J."/>
            <person name="Sun S."/>
            <person name="Springer D."/>
            <person name="Dromer F."/>
            <person name="Young S.K."/>
            <person name="Zeng Q."/>
            <person name="Gargeya S."/>
            <person name="Fitzgerald M."/>
            <person name="Abouelleil A."/>
            <person name="Alvarado L."/>
            <person name="Berlin A.M."/>
            <person name="Chapman S.B."/>
            <person name="Dewar J."/>
            <person name="Goldberg J."/>
            <person name="Griggs A."/>
            <person name="Gujja S."/>
            <person name="Hansen M."/>
            <person name="Howarth C."/>
            <person name="Imamovic A."/>
            <person name="Larimer J."/>
            <person name="McCowan C."/>
            <person name="Murphy C."/>
            <person name="Pearson M."/>
            <person name="Priest M."/>
            <person name="Roberts A."/>
            <person name="Saif S."/>
            <person name="Shea T."/>
            <person name="Sykes S."/>
            <person name="Wortman J."/>
            <person name="Nusbaum C."/>
            <person name="Birren B."/>
        </authorList>
    </citation>
    <scope>NUCLEOTIDE SEQUENCE [LARGE SCALE GENOMIC DNA]</scope>
    <source>
        <strain evidence="7">CBS 10737</strain>
    </source>
</reference>
<organism evidence="7">
    <name type="scientific">Kwoniella pini CBS 10737</name>
    <dbReference type="NCBI Taxonomy" id="1296096"/>
    <lineage>
        <taxon>Eukaryota</taxon>
        <taxon>Fungi</taxon>
        <taxon>Dikarya</taxon>
        <taxon>Basidiomycota</taxon>
        <taxon>Agaricomycotina</taxon>
        <taxon>Tremellomycetes</taxon>
        <taxon>Tremellales</taxon>
        <taxon>Cryptococcaceae</taxon>
        <taxon>Kwoniella</taxon>
    </lineage>
</organism>
<dbReference type="PANTHER" id="PTHR31845:SF17">
    <property type="entry name" value="ZN(II)2CYS6 TRANSCRIPTION FACTOR (EUROFUNG)"/>
    <property type="match status" value="1"/>
</dbReference>
<dbReference type="EMBL" id="KI894015">
    <property type="protein sequence ID" value="OCF46797.1"/>
    <property type="molecule type" value="Genomic_DNA"/>
</dbReference>
<feature type="compositionally biased region" description="Polar residues" evidence="6">
    <location>
        <begin position="109"/>
        <end position="119"/>
    </location>
</feature>
<dbReference type="CDD" id="cd12148">
    <property type="entry name" value="fungal_TF_MHR"/>
    <property type="match status" value="1"/>
</dbReference>
<gene>
    <name evidence="7" type="ORF">I206_07184</name>
</gene>
<keyword evidence="2" id="KW-0805">Transcription regulation</keyword>
<evidence type="ECO:0000256" key="5">
    <source>
        <dbReference type="ARBA" id="ARBA00023242"/>
    </source>
</evidence>
<evidence type="ECO:0000313" key="7">
    <source>
        <dbReference type="EMBL" id="OCF46797.1"/>
    </source>
</evidence>
<feature type="compositionally biased region" description="Polar residues" evidence="6">
    <location>
        <begin position="133"/>
        <end position="162"/>
    </location>
</feature>
<dbReference type="AlphaFoldDB" id="A0A1B9HU49"/>